<gene>
    <name evidence="1" type="ORF">GRFL_0024</name>
</gene>
<reference evidence="1 2" key="1">
    <citation type="submission" date="2016-07" db="EMBL/GenBank/DDBJ databases">
        <title>Multi-omics approach to identify versatile polysaccharide utilization systems of a marine flavobacterium Gramella flava.</title>
        <authorList>
            <person name="Tang K."/>
        </authorList>
    </citation>
    <scope>NUCLEOTIDE SEQUENCE [LARGE SCALE GENOMIC DNA]</scope>
    <source>
        <strain evidence="1 2">JLT2011</strain>
    </source>
</reference>
<evidence type="ECO:0000313" key="2">
    <source>
        <dbReference type="Proteomes" id="UP000186230"/>
    </source>
</evidence>
<protein>
    <submittedName>
        <fullName evidence="1">Uncharacterized protein</fullName>
    </submittedName>
</protein>
<dbReference type="KEGG" id="gfl:GRFL_0024"/>
<keyword evidence="2" id="KW-1185">Reference proteome</keyword>
<name>A0A1L7HZH5_9FLAO</name>
<organism evidence="1 2">
    <name type="scientific">Christiangramia flava JLT2011</name>
    <dbReference type="NCBI Taxonomy" id="1229726"/>
    <lineage>
        <taxon>Bacteria</taxon>
        <taxon>Pseudomonadati</taxon>
        <taxon>Bacteroidota</taxon>
        <taxon>Flavobacteriia</taxon>
        <taxon>Flavobacteriales</taxon>
        <taxon>Flavobacteriaceae</taxon>
        <taxon>Christiangramia</taxon>
    </lineage>
</organism>
<proteinExistence type="predicted"/>
<dbReference type="EMBL" id="CP016359">
    <property type="protein sequence ID" value="APU66748.1"/>
    <property type="molecule type" value="Genomic_DNA"/>
</dbReference>
<sequence length="40" mass="4566">MVLKKIKNSINITAGIIKQPTGVFFLFSKLFDFSKYSKLV</sequence>
<dbReference type="Proteomes" id="UP000186230">
    <property type="component" value="Chromosome"/>
</dbReference>
<accession>A0A1L7HZH5</accession>
<evidence type="ECO:0000313" key="1">
    <source>
        <dbReference type="EMBL" id="APU66748.1"/>
    </source>
</evidence>
<dbReference type="AlphaFoldDB" id="A0A1L7HZH5"/>